<dbReference type="AlphaFoldDB" id="A0A7J6X2K2"/>
<sequence length="267" mass="30433">MKSIRTDLSRKLKIDGTTAFVPSEEAVSLMPSAKPEELVRSGNGQMAKAFVAVCVRFFRRDVCVLKVLLEATIMALNQIVVAYQMEDFKSVIGQKFFDVKTFRRQLKRQHFPLTVAHGSSCNKTSECANLSTLFDADGVLFPSAFGIVDVEMDESWMCWTKGVANASERKFPSAFHGICMRHLTESVSKEFKELQSCAPYLESSIFHIHNEPCVIKEKWRKLEKISVEAAKYIQQISPSCWAVAYFEGKRFHHCWELYTSRFSMTDP</sequence>
<evidence type="ECO:0000313" key="2">
    <source>
        <dbReference type="Proteomes" id="UP000554482"/>
    </source>
</evidence>
<reference evidence="1 2" key="1">
    <citation type="submission" date="2020-06" db="EMBL/GenBank/DDBJ databases">
        <title>Transcriptomic and genomic resources for Thalictrum thalictroides and T. hernandezii: Facilitating candidate gene discovery in an emerging model plant lineage.</title>
        <authorList>
            <person name="Arias T."/>
            <person name="Riano-Pachon D.M."/>
            <person name="Di Stilio V.S."/>
        </authorList>
    </citation>
    <scope>NUCLEOTIDE SEQUENCE [LARGE SCALE GENOMIC DNA]</scope>
    <source>
        <strain evidence="2">cv. WT478/WT964</strain>
        <tissue evidence="1">Leaves</tissue>
    </source>
</reference>
<comment type="caution">
    <text evidence="1">The sequence shown here is derived from an EMBL/GenBank/DDBJ whole genome shotgun (WGS) entry which is preliminary data.</text>
</comment>
<gene>
    <name evidence="1" type="ORF">FRX31_007500</name>
</gene>
<protein>
    <submittedName>
        <fullName evidence="1">Mudr family transposase</fullName>
    </submittedName>
</protein>
<dbReference type="Proteomes" id="UP000554482">
    <property type="component" value="Unassembled WGS sequence"/>
</dbReference>
<dbReference type="EMBL" id="JABWDY010007489">
    <property type="protein sequence ID" value="KAF5202910.1"/>
    <property type="molecule type" value="Genomic_DNA"/>
</dbReference>
<organism evidence="1 2">
    <name type="scientific">Thalictrum thalictroides</name>
    <name type="common">Rue-anemone</name>
    <name type="synonym">Anemone thalictroides</name>
    <dbReference type="NCBI Taxonomy" id="46969"/>
    <lineage>
        <taxon>Eukaryota</taxon>
        <taxon>Viridiplantae</taxon>
        <taxon>Streptophyta</taxon>
        <taxon>Embryophyta</taxon>
        <taxon>Tracheophyta</taxon>
        <taxon>Spermatophyta</taxon>
        <taxon>Magnoliopsida</taxon>
        <taxon>Ranunculales</taxon>
        <taxon>Ranunculaceae</taxon>
        <taxon>Thalictroideae</taxon>
        <taxon>Thalictrum</taxon>
    </lineage>
</organism>
<proteinExistence type="predicted"/>
<name>A0A7J6X2K2_THATH</name>
<evidence type="ECO:0000313" key="1">
    <source>
        <dbReference type="EMBL" id="KAF5202910.1"/>
    </source>
</evidence>
<keyword evidence="2" id="KW-1185">Reference proteome</keyword>
<accession>A0A7J6X2K2</accession>